<sequence>MEVWKVHFGWLVKAAGMAASFFDVLQLCSEKSNLVDLFVMIVSQIWTRRNKLRVGKGAAPLDMINQLASASLQVFLQSSLNPTKVPSPLKVTKWLPPPSNWVKINFDGATFSDSSSAGLGAIIRNDLVATTSIEEDLLTSILCRTYGSIELTFQHVVKNDQLEKGVTPSYNQKDKLAHIQFIGLPFYKLMLYLKREFLGAADMIRLLHAAKGCERGVEMGGSGLERKVLDMFEVGPYESSYQMGSPIGQTPKPQLLLKTFTDNNQKKFPSYWDELILGTVEGSEVPFLPRLFPPLLPKTTIISDVDSPDECSDVLIVSDSMAVAAHYDEDANVALVGHTYLIKGMLSNELSFIAYTYAGEPPSCSFGFNSHGLNTQILNIETASRNRISVREVGVTPYNKELADVLPKTSFIGDTADAKYPIYSISNLKGIRKPSFGLLHHAAPCKKTLYAIFSGPIVHTLCTAVINLDEQILSIIEGDPKEGEVSHVFTMSSKEFKMPR</sequence>
<gene>
    <name evidence="2" type="ORF">CFP56_034802</name>
</gene>
<evidence type="ECO:0000313" key="2">
    <source>
        <dbReference type="EMBL" id="KAK7853739.1"/>
    </source>
</evidence>
<dbReference type="PANTHER" id="PTHR34180">
    <property type="entry name" value="PEPTIDASE C45"/>
    <property type="match status" value="1"/>
</dbReference>
<evidence type="ECO:0000313" key="3">
    <source>
        <dbReference type="Proteomes" id="UP000237347"/>
    </source>
</evidence>
<reference evidence="2 3" key="1">
    <citation type="journal article" date="2018" name="Sci. Data">
        <title>The draft genome sequence of cork oak.</title>
        <authorList>
            <person name="Ramos A.M."/>
            <person name="Usie A."/>
            <person name="Barbosa P."/>
            <person name="Barros P.M."/>
            <person name="Capote T."/>
            <person name="Chaves I."/>
            <person name="Simoes F."/>
            <person name="Abreu I."/>
            <person name="Carrasquinho I."/>
            <person name="Faro C."/>
            <person name="Guimaraes J.B."/>
            <person name="Mendonca D."/>
            <person name="Nobrega F."/>
            <person name="Rodrigues L."/>
            <person name="Saibo N.J.M."/>
            <person name="Varela M.C."/>
            <person name="Egas C."/>
            <person name="Matos J."/>
            <person name="Miguel C.M."/>
            <person name="Oliveira M.M."/>
            <person name="Ricardo C.P."/>
            <person name="Goncalves S."/>
        </authorList>
    </citation>
    <scope>NUCLEOTIDE SEQUENCE [LARGE SCALE GENOMIC DNA]</scope>
    <source>
        <strain evidence="3">cv. HL8</strain>
    </source>
</reference>
<dbReference type="InterPro" id="IPR047801">
    <property type="entry name" value="Peptidase_C45"/>
</dbReference>
<keyword evidence="3" id="KW-1185">Reference proteome</keyword>
<name>A0AAW0LS62_QUESU</name>
<comment type="caution">
    <text evidence="2">The sequence shown here is derived from an EMBL/GenBank/DDBJ whole genome shotgun (WGS) entry which is preliminary data.</text>
</comment>
<dbReference type="AlphaFoldDB" id="A0AAW0LS62"/>
<feature type="chain" id="PRO_5043822005" evidence="1">
    <location>
        <begin position="20"/>
        <end position="500"/>
    </location>
</feature>
<dbReference type="EMBL" id="PKMF04000062">
    <property type="protein sequence ID" value="KAK7853739.1"/>
    <property type="molecule type" value="Genomic_DNA"/>
</dbReference>
<evidence type="ECO:0000256" key="1">
    <source>
        <dbReference type="SAM" id="SignalP"/>
    </source>
</evidence>
<feature type="signal peptide" evidence="1">
    <location>
        <begin position="1"/>
        <end position="19"/>
    </location>
</feature>
<proteinExistence type="predicted"/>
<accession>A0AAW0LS62</accession>
<dbReference type="PANTHER" id="PTHR34180:SF1">
    <property type="entry name" value="BETA-ALANYL-DOPAMINE_CARCININE HYDROLASE"/>
    <property type="match status" value="1"/>
</dbReference>
<dbReference type="Proteomes" id="UP000237347">
    <property type="component" value="Unassembled WGS sequence"/>
</dbReference>
<organism evidence="2 3">
    <name type="scientific">Quercus suber</name>
    <name type="common">Cork oak</name>
    <dbReference type="NCBI Taxonomy" id="58331"/>
    <lineage>
        <taxon>Eukaryota</taxon>
        <taxon>Viridiplantae</taxon>
        <taxon>Streptophyta</taxon>
        <taxon>Embryophyta</taxon>
        <taxon>Tracheophyta</taxon>
        <taxon>Spermatophyta</taxon>
        <taxon>Magnoliopsida</taxon>
        <taxon>eudicotyledons</taxon>
        <taxon>Gunneridae</taxon>
        <taxon>Pentapetalae</taxon>
        <taxon>rosids</taxon>
        <taxon>fabids</taxon>
        <taxon>Fagales</taxon>
        <taxon>Fagaceae</taxon>
        <taxon>Quercus</taxon>
    </lineage>
</organism>
<keyword evidence="1" id="KW-0732">Signal</keyword>
<protein>
    <submittedName>
        <fullName evidence="2">Uncharacterized protein</fullName>
    </submittedName>
</protein>